<proteinExistence type="predicted"/>
<dbReference type="AlphaFoldDB" id="A0AAP0KVS9"/>
<comment type="caution">
    <text evidence="2">The sequence shown here is derived from an EMBL/GenBank/DDBJ whole genome shotgun (WGS) entry which is preliminary data.</text>
</comment>
<dbReference type="EMBL" id="JBBNAF010000003">
    <property type="protein sequence ID" value="KAK9159636.1"/>
    <property type="molecule type" value="Genomic_DNA"/>
</dbReference>
<keyword evidence="1" id="KW-1133">Transmembrane helix</keyword>
<evidence type="ECO:0000313" key="3">
    <source>
        <dbReference type="Proteomes" id="UP001420932"/>
    </source>
</evidence>
<organism evidence="2 3">
    <name type="scientific">Stephania yunnanensis</name>
    <dbReference type="NCBI Taxonomy" id="152371"/>
    <lineage>
        <taxon>Eukaryota</taxon>
        <taxon>Viridiplantae</taxon>
        <taxon>Streptophyta</taxon>
        <taxon>Embryophyta</taxon>
        <taxon>Tracheophyta</taxon>
        <taxon>Spermatophyta</taxon>
        <taxon>Magnoliopsida</taxon>
        <taxon>Ranunculales</taxon>
        <taxon>Menispermaceae</taxon>
        <taxon>Menispermoideae</taxon>
        <taxon>Cissampelideae</taxon>
        <taxon>Stephania</taxon>
    </lineage>
</organism>
<keyword evidence="1" id="KW-0812">Transmembrane</keyword>
<feature type="transmembrane region" description="Helical" evidence="1">
    <location>
        <begin position="20"/>
        <end position="39"/>
    </location>
</feature>
<sequence>MLSLDAILSAMLLKPLPLRSAFANLFFLSLLILEKLMFLSMKQIISRTSLLKTWNSGEGRWLSKVTLAILARTVTEREDTS</sequence>
<dbReference type="Proteomes" id="UP001420932">
    <property type="component" value="Unassembled WGS sequence"/>
</dbReference>
<reference evidence="2 3" key="1">
    <citation type="submission" date="2024-01" db="EMBL/GenBank/DDBJ databases">
        <title>Genome assemblies of Stephania.</title>
        <authorList>
            <person name="Yang L."/>
        </authorList>
    </citation>
    <scope>NUCLEOTIDE SEQUENCE [LARGE SCALE GENOMIC DNA]</scope>
    <source>
        <strain evidence="2">YNDBR</strain>
        <tissue evidence="2">Leaf</tissue>
    </source>
</reference>
<gene>
    <name evidence="2" type="ORF">Syun_005977</name>
</gene>
<keyword evidence="1" id="KW-0472">Membrane</keyword>
<evidence type="ECO:0000256" key="1">
    <source>
        <dbReference type="SAM" id="Phobius"/>
    </source>
</evidence>
<accession>A0AAP0KVS9</accession>
<protein>
    <submittedName>
        <fullName evidence="2">Uncharacterized protein</fullName>
    </submittedName>
</protein>
<name>A0AAP0KVS9_9MAGN</name>
<keyword evidence="3" id="KW-1185">Reference proteome</keyword>
<evidence type="ECO:0000313" key="2">
    <source>
        <dbReference type="EMBL" id="KAK9159636.1"/>
    </source>
</evidence>